<dbReference type="PRINTS" id="PR01078">
    <property type="entry name" value="AMINACHANNEL"/>
</dbReference>
<dbReference type="Proteomes" id="UP000694888">
    <property type="component" value="Unplaced"/>
</dbReference>
<dbReference type="GeneID" id="118479208"/>
<keyword evidence="6" id="KW-0915">Sodium</keyword>
<evidence type="ECO:0000256" key="8">
    <source>
        <dbReference type="ARBA" id="ARBA00023136"/>
    </source>
</evidence>
<reference evidence="13" key="1">
    <citation type="submission" date="2025-08" db="UniProtKB">
        <authorList>
            <consortium name="RefSeq"/>
        </authorList>
    </citation>
    <scope>IDENTIFICATION</scope>
</reference>
<evidence type="ECO:0000256" key="2">
    <source>
        <dbReference type="ARBA" id="ARBA00022448"/>
    </source>
</evidence>
<dbReference type="InterPro" id="IPR001873">
    <property type="entry name" value="ENaC"/>
</dbReference>
<keyword evidence="4 11" id="KW-0812">Transmembrane</keyword>
<keyword evidence="12" id="KW-1185">Reference proteome</keyword>
<proteinExistence type="inferred from homology"/>
<dbReference type="Pfam" id="PF00858">
    <property type="entry name" value="ASC"/>
    <property type="match status" value="1"/>
</dbReference>
<evidence type="ECO:0000256" key="6">
    <source>
        <dbReference type="ARBA" id="ARBA00023053"/>
    </source>
</evidence>
<evidence type="ECO:0000256" key="7">
    <source>
        <dbReference type="ARBA" id="ARBA00023065"/>
    </source>
</evidence>
<evidence type="ECO:0000256" key="11">
    <source>
        <dbReference type="RuleBase" id="RU000679"/>
    </source>
</evidence>
<evidence type="ECO:0000256" key="4">
    <source>
        <dbReference type="ARBA" id="ARBA00022692"/>
    </source>
</evidence>
<keyword evidence="8" id="KW-0472">Membrane</keyword>
<evidence type="ECO:0000313" key="13">
    <source>
        <dbReference type="RefSeq" id="XP_035829891.1"/>
    </source>
</evidence>
<organism evidence="12 13">
    <name type="scientific">Aplysia californica</name>
    <name type="common">California sea hare</name>
    <dbReference type="NCBI Taxonomy" id="6500"/>
    <lineage>
        <taxon>Eukaryota</taxon>
        <taxon>Metazoa</taxon>
        <taxon>Spiralia</taxon>
        <taxon>Lophotrochozoa</taxon>
        <taxon>Mollusca</taxon>
        <taxon>Gastropoda</taxon>
        <taxon>Heterobranchia</taxon>
        <taxon>Euthyneura</taxon>
        <taxon>Tectipleura</taxon>
        <taxon>Aplysiida</taxon>
        <taxon>Aplysioidea</taxon>
        <taxon>Aplysiidae</taxon>
        <taxon>Aplysia</taxon>
    </lineage>
</organism>
<protein>
    <submittedName>
        <fullName evidence="13">Amiloride-sensitive sodium channel subunit alpha-like</fullName>
    </submittedName>
</protein>
<accession>A0ABM1W5E8</accession>
<comment type="similarity">
    <text evidence="11">Belongs to the amiloride-sensitive sodium channel (TC 1.A.6) family.</text>
</comment>
<name>A0ABM1W5E8_APLCA</name>
<evidence type="ECO:0000313" key="12">
    <source>
        <dbReference type="Proteomes" id="UP000694888"/>
    </source>
</evidence>
<keyword evidence="10 11" id="KW-0407">Ion channel</keyword>
<evidence type="ECO:0000256" key="1">
    <source>
        <dbReference type="ARBA" id="ARBA00004141"/>
    </source>
</evidence>
<dbReference type="Gene3D" id="1.10.287.820">
    <property type="entry name" value="Acid-sensing ion channel domain"/>
    <property type="match status" value="1"/>
</dbReference>
<keyword evidence="7 11" id="KW-0406">Ion transport</keyword>
<keyword evidence="2 11" id="KW-0813">Transport</keyword>
<evidence type="ECO:0000256" key="3">
    <source>
        <dbReference type="ARBA" id="ARBA00022461"/>
    </source>
</evidence>
<dbReference type="PANTHER" id="PTHR11690">
    <property type="entry name" value="AMILORIDE-SENSITIVE SODIUM CHANNEL-RELATED"/>
    <property type="match status" value="1"/>
</dbReference>
<dbReference type="RefSeq" id="XP_035829891.1">
    <property type="nucleotide sequence ID" value="XM_035973998.1"/>
</dbReference>
<comment type="subcellular location">
    <subcellularLocation>
        <location evidence="1">Membrane</location>
        <topology evidence="1">Multi-pass membrane protein</topology>
    </subcellularLocation>
</comment>
<keyword evidence="5" id="KW-1133">Transmembrane helix</keyword>
<dbReference type="PANTHER" id="PTHR11690:SF248">
    <property type="entry name" value="PICKPOCKET 17, ISOFORM A"/>
    <property type="match status" value="1"/>
</dbReference>
<gene>
    <name evidence="13" type="primary">LOC118479208</name>
</gene>
<evidence type="ECO:0000256" key="10">
    <source>
        <dbReference type="ARBA" id="ARBA00023303"/>
    </source>
</evidence>
<evidence type="ECO:0000256" key="9">
    <source>
        <dbReference type="ARBA" id="ARBA00023201"/>
    </source>
</evidence>
<evidence type="ECO:0000256" key="5">
    <source>
        <dbReference type="ARBA" id="ARBA00022989"/>
    </source>
</evidence>
<keyword evidence="9 11" id="KW-0739">Sodium transport</keyword>
<sequence length="106" mass="11892">MPFPEDDGISVMPGRSTSVGMRQIRISRLPPNHGVCSSEGKIEDFYVKHFNTEYSKLSCSKSCYQMIIMEFCACAVPFYFVPQNVTICNMTDTVTGEKVVVFFGTL</sequence>
<keyword evidence="3 11" id="KW-0894">Sodium channel</keyword>